<dbReference type="Proteomes" id="UP001461498">
    <property type="component" value="Unassembled WGS sequence"/>
</dbReference>
<organism evidence="2 3">
    <name type="scientific">Rhynocoris fuscipes</name>
    <dbReference type="NCBI Taxonomy" id="488301"/>
    <lineage>
        <taxon>Eukaryota</taxon>
        <taxon>Metazoa</taxon>
        <taxon>Ecdysozoa</taxon>
        <taxon>Arthropoda</taxon>
        <taxon>Hexapoda</taxon>
        <taxon>Insecta</taxon>
        <taxon>Pterygota</taxon>
        <taxon>Neoptera</taxon>
        <taxon>Paraneoptera</taxon>
        <taxon>Hemiptera</taxon>
        <taxon>Heteroptera</taxon>
        <taxon>Panheteroptera</taxon>
        <taxon>Cimicomorpha</taxon>
        <taxon>Reduviidae</taxon>
        <taxon>Harpactorinae</taxon>
        <taxon>Harpactorini</taxon>
        <taxon>Rhynocoris</taxon>
    </lineage>
</organism>
<proteinExistence type="predicted"/>
<feature type="chain" id="PRO_5043810853" evidence="1">
    <location>
        <begin position="19"/>
        <end position="85"/>
    </location>
</feature>
<feature type="signal peptide" evidence="1">
    <location>
        <begin position="1"/>
        <end position="18"/>
    </location>
</feature>
<evidence type="ECO:0000313" key="2">
    <source>
        <dbReference type="EMBL" id="KAK9504462.1"/>
    </source>
</evidence>
<reference evidence="2 3" key="1">
    <citation type="submission" date="2022-12" db="EMBL/GenBank/DDBJ databases">
        <title>Chromosome-level genome assembly of true bugs.</title>
        <authorList>
            <person name="Ma L."/>
            <person name="Li H."/>
        </authorList>
    </citation>
    <scope>NUCLEOTIDE SEQUENCE [LARGE SCALE GENOMIC DNA]</scope>
    <source>
        <strain evidence="2">Lab_2022b</strain>
    </source>
</reference>
<evidence type="ECO:0000256" key="1">
    <source>
        <dbReference type="SAM" id="SignalP"/>
    </source>
</evidence>
<keyword evidence="1" id="KW-0732">Signal</keyword>
<accession>A0AAW1D6F0</accession>
<dbReference type="AlphaFoldDB" id="A0AAW1D6F0"/>
<name>A0AAW1D6F0_9HEMI</name>
<sequence length="85" mass="10413">MRLYLYVLFLVMIRLKSTEINSDKEAIRKLLSTLDHTTINTIEVFPHLNFKVPNVTNFWLWDEKLEKKYWRTLSKWNDKPLKKKM</sequence>
<evidence type="ECO:0000313" key="3">
    <source>
        <dbReference type="Proteomes" id="UP001461498"/>
    </source>
</evidence>
<protein>
    <submittedName>
        <fullName evidence="2">Uncharacterized protein</fullName>
    </submittedName>
</protein>
<comment type="caution">
    <text evidence="2">The sequence shown here is derived from an EMBL/GenBank/DDBJ whole genome shotgun (WGS) entry which is preliminary data.</text>
</comment>
<keyword evidence="3" id="KW-1185">Reference proteome</keyword>
<dbReference type="EMBL" id="JAPXFL010000007">
    <property type="protein sequence ID" value="KAK9504462.1"/>
    <property type="molecule type" value="Genomic_DNA"/>
</dbReference>
<gene>
    <name evidence="2" type="ORF">O3M35_010786</name>
</gene>